<reference evidence="1" key="1">
    <citation type="submission" date="2018-01" db="EMBL/GenBank/DDBJ databases">
        <authorList>
            <person name="Regsiter A."/>
            <person name="William W."/>
        </authorList>
    </citation>
    <scope>NUCLEOTIDE SEQUENCE</scope>
    <source>
        <strain evidence="1">TRIP AH-1</strain>
    </source>
</reference>
<dbReference type="AlphaFoldDB" id="A0A445MY08"/>
<evidence type="ECO:0000313" key="1">
    <source>
        <dbReference type="EMBL" id="SPD74313.1"/>
    </source>
</evidence>
<accession>A0A445MY08</accession>
<protein>
    <submittedName>
        <fullName evidence="1">Uncharacterized protein</fullName>
    </submittedName>
</protein>
<name>A0A445MY08_9BACT</name>
<proteinExistence type="predicted"/>
<sequence length="325" mass="37902">MKTASDVMKYWLISLPLFLSVCVFVTPYFVDAAVQDEGIDRDMHDKLVEPSIPDSQLRSADKLWEEEDRFILIGDLQAYGSYSDLQGDDQWGGSFYGLLAPGYKVGERTMLLLMYDGQYDRRMELYSDEYGLKKRTEFQRHAITPMLRMDFGENFRYSITPSVFYTSTWNKDEGQESSWDKGLYNYRDAGVGLDFDAREVLSPDGALKISVQYYKRRYPNYESLLHQMDSSAYDDEKDYHAPLFKLGYYWVRDTGFSWVSEYSLLYKRLDDKKVIEDNGFLSTSTKQRDYVHEIFLKGHRTFVWVTPICCGHALMTWNAAGFLLG</sequence>
<gene>
    <name evidence="1" type="ORF">PITCH_A2290002</name>
</gene>
<dbReference type="EMBL" id="OJIN01000145">
    <property type="protein sequence ID" value="SPD74313.1"/>
    <property type="molecule type" value="Genomic_DNA"/>
</dbReference>
<organism evidence="1">
    <name type="scientific">uncultured Desulfobacterium sp</name>
    <dbReference type="NCBI Taxonomy" id="201089"/>
    <lineage>
        <taxon>Bacteria</taxon>
        <taxon>Pseudomonadati</taxon>
        <taxon>Thermodesulfobacteriota</taxon>
        <taxon>Desulfobacteria</taxon>
        <taxon>Desulfobacterales</taxon>
        <taxon>Desulfobacteriaceae</taxon>
        <taxon>Desulfobacterium</taxon>
        <taxon>environmental samples</taxon>
    </lineage>
</organism>